<dbReference type="InterPro" id="IPR042095">
    <property type="entry name" value="SUMF_sf"/>
</dbReference>
<keyword evidence="3" id="KW-1185">Reference proteome</keyword>
<dbReference type="GO" id="GO:0120147">
    <property type="term" value="F:formylglycine-generating oxidase activity"/>
    <property type="evidence" value="ECO:0007669"/>
    <property type="project" value="TreeGrafter"/>
</dbReference>
<reference evidence="3" key="2">
    <citation type="journal article" date="2016" name="Int. J. Syst. Evol. Microbiol.">
        <title>Complete genome sequence and cell structure of Limnochorda pilosa, a Gram-negative spore-former within the phylum Firmicutes.</title>
        <authorList>
            <person name="Watanabe M."/>
            <person name="Kojima H."/>
            <person name="Fukui M."/>
        </authorList>
    </citation>
    <scope>NUCLEOTIDE SEQUENCE [LARGE SCALE GENOMIC DNA]</scope>
    <source>
        <strain evidence="3">HC45</strain>
    </source>
</reference>
<dbReference type="PANTHER" id="PTHR23150:SF19">
    <property type="entry name" value="FORMYLGLYCINE-GENERATING ENZYME"/>
    <property type="match status" value="1"/>
</dbReference>
<dbReference type="Pfam" id="PF03781">
    <property type="entry name" value="FGE-sulfatase"/>
    <property type="match status" value="1"/>
</dbReference>
<dbReference type="EMBL" id="AP014924">
    <property type="protein sequence ID" value="BAS28119.1"/>
    <property type="molecule type" value="Genomic_DNA"/>
</dbReference>
<dbReference type="PANTHER" id="PTHR23150">
    <property type="entry name" value="SULFATASE MODIFYING FACTOR 1, 2"/>
    <property type="match status" value="1"/>
</dbReference>
<evidence type="ECO:0000313" key="3">
    <source>
        <dbReference type="Proteomes" id="UP000065807"/>
    </source>
</evidence>
<proteinExistence type="predicted"/>
<dbReference type="InterPro" id="IPR016187">
    <property type="entry name" value="CTDL_fold"/>
</dbReference>
<dbReference type="KEGG" id="lpil:LIP_2278"/>
<evidence type="ECO:0000313" key="2">
    <source>
        <dbReference type="EMBL" id="BAS28119.1"/>
    </source>
</evidence>
<evidence type="ECO:0000259" key="1">
    <source>
        <dbReference type="Pfam" id="PF03781"/>
    </source>
</evidence>
<dbReference type="InterPro" id="IPR005532">
    <property type="entry name" value="SUMF_dom"/>
</dbReference>
<dbReference type="STRING" id="1555112.LIP_2278"/>
<gene>
    <name evidence="2" type="ORF">LIP_2278</name>
</gene>
<reference evidence="3" key="1">
    <citation type="submission" date="2015-07" db="EMBL/GenBank/DDBJ databases">
        <title>Complete genome sequence and phylogenetic analysis of Limnochorda pilosa.</title>
        <authorList>
            <person name="Watanabe M."/>
            <person name="Kojima H."/>
            <person name="Fukui M."/>
        </authorList>
    </citation>
    <scope>NUCLEOTIDE SEQUENCE [LARGE SCALE GENOMIC DNA]</scope>
    <source>
        <strain evidence="3">HC45</strain>
    </source>
</reference>
<organism evidence="2 3">
    <name type="scientific">Limnochorda pilosa</name>
    <dbReference type="NCBI Taxonomy" id="1555112"/>
    <lineage>
        <taxon>Bacteria</taxon>
        <taxon>Bacillati</taxon>
        <taxon>Bacillota</taxon>
        <taxon>Limnochordia</taxon>
        <taxon>Limnochordales</taxon>
        <taxon>Limnochordaceae</taxon>
        <taxon>Limnochorda</taxon>
    </lineage>
</organism>
<dbReference type="InterPro" id="IPR051043">
    <property type="entry name" value="Sulfatase_Mod_Factor_Kinase"/>
</dbReference>
<dbReference type="AlphaFoldDB" id="A0A0K2SMS3"/>
<dbReference type="Proteomes" id="UP000065807">
    <property type="component" value="Chromosome"/>
</dbReference>
<name>A0A0K2SMS3_LIMPI</name>
<feature type="domain" description="Sulfatase-modifying factor enzyme-like" evidence="1">
    <location>
        <begin position="490"/>
        <end position="686"/>
    </location>
</feature>
<protein>
    <recommendedName>
        <fullName evidence="1">Sulfatase-modifying factor enzyme-like domain-containing protein</fullName>
    </recommendedName>
</protein>
<accession>A0A0K2SMS3</accession>
<sequence>MAVFMRSIIQAPADPSEWSSWREQLNAWRQATRHLLRFSDESYRHPAFAWTASAVSCYFLIPWDSALWDPEAGTYRVDALLQEGGDRYGGYDSVLLWNGYPQLGFDHRSQFDFWYDMPGGLEGARELIRSFHKRGVSVFIPYLRWDRSTRRDERSDFEVLAELVKILEVDGVFLDTLSQGAPDLRRRLDGVRQGIAMIPENTPPVERLTTHHISWAQRFEVSAVPGVLSHKWLERRHMQHLTSRWKTDPTSEIDTAWMNGAGVLIWDNVFGSWVGWSDRSRSILRAVLPILRRWADLFSGEGWTPLVDTRQPGVYASLWEGQDVRLWTLVNGRDATVEGPLLDVPRASGAVHYFDLIEGRPAAMNVTGSIVTLSGRIGPRGVGCLMAAAPEVLGDGFQRFLAGQATVHARANFSPEPCPRHEHLLPVRPTRRYSRTELPDGMLFVPGGEVDLKVSFRLRECGFYEIAGQSPLDLGDIIERTGGLHRMTTLTKHVVLRPYALDATPVTNVQYARFLESTGYRPRFAENHLKHWVNGKPAEGEEDHPVVYVSLEDARAYARWAGKRLPTEEEWQWAAQGPEGWSYPWGDRMITGACNAGGATTTGVFAHSGRSWVGCYDMCGNVWEWTESERTNGRTRFCIVKGGSYHRACGSEWYADGGPQPSSFSAKFLLMWPGMDRCATVGFRCAVDVE</sequence>
<dbReference type="Gene3D" id="3.90.1580.10">
    <property type="entry name" value="paralog of FGE (formylglycine-generating enzyme)"/>
    <property type="match status" value="1"/>
</dbReference>
<dbReference type="SUPFAM" id="SSF56436">
    <property type="entry name" value="C-type lectin-like"/>
    <property type="match status" value="1"/>
</dbReference>